<dbReference type="SUPFAM" id="SSF48230">
    <property type="entry name" value="Chondroitin AC/alginate lyase"/>
    <property type="match status" value="1"/>
</dbReference>
<dbReference type="Gene3D" id="2.60.40.10">
    <property type="entry name" value="Immunoglobulins"/>
    <property type="match status" value="7"/>
</dbReference>
<dbReference type="SMART" id="SM00060">
    <property type="entry name" value="FN3"/>
    <property type="match status" value="3"/>
</dbReference>
<dbReference type="Gene3D" id="2.70.98.70">
    <property type="match status" value="1"/>
</dbReference>
<accession>A0ABX1XXF8</accession>
<evidence type="ECO:0000256" key="2">
    <source>
        <dbReference type="ARBA" id="ARBA00022729"/>
    </source>
</evidence>
<dbReference type="PANTHER" id="PTHR39210">
    <property type="entry name" value="HEPARIN-SULFATE LYASE"/>
    <property type="match status" value="1"/>
</dbReference>
<evidence type="ECO:0000313" key="6">
    <source>
        <dbReference type="EMBL" id="NOU73228.1"/>
    </source>
</evidence>
<dbReference type="Pfam" id="PF16332">
    <property type="entry name" value="DUF4962"/>
    <property type="match status" value="1"/>
</dbReference>
<sequence length="2390" mass="259051">MMVRNSNRKLALIMVFVMIFGCFSALPFARLPVAEAAEGWPASVLSGTNMPFGPVDSLVTTQNPPDFRWPAVSGADNYDLQVSRSSTVANVVYEQETLTSNFYNFNHVFDAGTWYWRVRFHKPASGWSEWSDIRKFRIEEQNVPFVVPSIDQLLSNISPTHPRIWANSSTLADFRNLRFTVGKDMFQRISQSVNANLCTTTTQDPHRCDLIEPSFPYPASYNHSAPEFVASQRVLRTYSEAAINKMFNAAFIYFLTGSPEIGQYAKARLLDLSGWNPDGTTSYFIHDQVHRLIALDSAIAYDWLSDLLSPSERQTVLNMVKVRTQTLVNEVVIKYPIQSKPYDSHGWTAFGFVGIIATALLNDIPEAETWFRQVVPAYINILPPWGGEDGGWSQGTGYWQWSSTVQKQFMDVILSASSFNLYDKAYSRNEGLYPLYAFPKGSPKGIFGDDSEYAPGSPSVTVYNRLAQMYNDPRMKWAAGAIGTGLNGELSNYFYGDDNLEARPPVDLPDSKWFQDIGLVTMHSKLYDPDSVSLYFKSSPFGTYNHSLADQNGLIVNAFGESLAVESGFYDYYGSDHNTNYTKQTFATNAITVDGKQGQPIDNIDADGKIMSFVTHPDFDATSGDAAGAYAGKLNKANRSIVYVRPDMFVVIDQLQSANPQGSEFEWRLHADNQMDLDADQAGATIWKKEAGLKVRFQAPQGLRTTFEDQYLDAAGVERKPNKDSVYADKKQLHAAFITPKTNATTFVSTMEAFKQGTEPQNVVSENHGTYTKLSFEDGSVVYVRTTSGGEVDTSGIRFNGTAVAVKGSTVLLVDGTKLVKDGVTLIQSSQPATVVYGGDQLSVSSPSDTQVDVNVPGTTRLRDADSGRDIPSGGLVSEAMGLRGVHWSAAGNTITLNVEKGQHAFKLGNAPMPQAMAPVTFQTDFDGVQGQAALKVYSDKEGIPVAWGKLGNTSGLYHVVEAPPGFIFEKHGHPKDLYLEANANIIIRGDLSTVKLSKVGGSNFADADSWTDPDAMRNQLSFDWIEAESYTDADPGISTYTTRPFLSGGKGLGNWNQLGQKVQWSFNVPKAGTYDLVLKYVAGFGLNPGELTSRSIMIGNNATAFQAPTTFDYGTKPEYWRGLRVKLGQQLAPGPIDITMWSDMGPMNLDWIGLIERKSDEERPTTPSGVHLISQTDTTVTIGWSASTDNAAVKEYAVYANGVLKTVVPSDTVTATITGLSVGNTFAITIVAVDTSNNRSLVSDVLNVLTQDTSAPTWGGAASLRPEHLFPNSARFVWDQATDNSGTVMTYSIYKKDGVQSSFVKVGTVSGSVYGYDVTGLQPGSTYTFRVQATDALGNESADGPSKTVTLPAAGGSGDYYESFDDRSTGEMSSGGNWTVTTNSGTSVSIVPSPASIGNALQLMDSYATSDSDYTESPIVIRNNAAISGKVTFETKFMFNRVNSDIGNFELKLRGSGTDVVRFNGFSDGTIGYWNMIGGTNTPVKIPNATGFTLPRDQWITLRFDLDTAAKTYDITMQAEAFKIYNGTVAVPGKLDKKTGIYQVSGIPFYNNNTTATAIDSFRFSSFRYTSKFLLDYVTLYKTSLADTTAPAWGGAASIQPVYLFPNAARFTWDQATDNSGTVASYSIYRKEGAQSSFVKAATVSGSTYAYDLTGLQPGGTYTFRVQAVDAQGNESIDGPSTTVTLPTAGSSGVYYDSFDDWTTGNVSNGNNWTVSTNSGTSVSVVSSPDGVGKALQLLDNYALSDSDYTESPVALRANAALGGKLSFETKFMFNKVNSDIANFDLKLRNAGTDVVRFNGFSDGTFGYWKMIGGTNTTVKIPKAAGLALPRDQWITLRFDMDMAAKTYDIIMQADVFKSYTGTVDTPGILDKTNGTYRINGIPFYNNNTTATSIDSFRFSTSRFTSKILFDYVTLYKNAVAPADATFTADKTAPTNTDVIVAIHYPADAVVKEYKIGQTGLWTAYTAPIVLSGNNTVFARGTSADGKVSNVTSYIVSNIDRTAPVTSASVSPTQPDGPNGTYVNPVTVTLIGSDSLSGVGKTELSLDNGTSWQLYTTPVTFDKKGTYSLLYKATDQAGNVELPQQLGFILATTAVKVQLKDSNGNPLSGGNVMYYDGGWKGFGITDASGSVSKSLPNKSYTFGLTYEGTRNEKVQNTGTDAVVVFQTVNVKVQLKDSQANPLDGGEGSYYAGSWRTIGSTSSGVVSKELLPGSYTFAMTYEGIYKEKVQDTSTNVVVGFQTVSVKLQLKDSQGNQLDGGAASYYAGSWRTIGSTSRGEVSKELLPGSYTFAMTYEGTYKEKVQDTSTNAIIGFQTVKVKVELKDSQGNPLDGGVAAYYAGSWRTIGSTSGGEVSKELLPGSYTFGISYLGTHKESVTDTSSNPTVVFQQ</sequence>
<dbReference type="InterPro" id="IPR012480">
    <property type="entry name" value="Hepar_II_III_C"/>
</dbReference>
<dbReference type="PROSITE" id="PS50853">
    <property type="entry name" value="FN3"/>
    <property type="match status" value="3"/>
</dbReference>
<dbReference type="NCBIfam" id="NF047446">
    <property type="entry name" value="barrel_OmpL47"/>
    <property type="match status" value="1"/>
</dbReference>
<dbReference type="Pfam" id="PF00041">
    <property type="entry name" value="fn3"/>
    <property type="match status" value="3"/>
</dbReference>
<dbReference type="InterPro" id="IPR036116">
    <property type="entry name" value="FN3_sf"/>
</dbReference>
<evidence type="ECO:0000256" key="4">
    <source>
        <dbReference type="ARBA" id="ARBA00023239"/>
    </source>
</evidence>
<dbReference type="Proteomes" id="UP000616779">
    <property type="component" value="Unassembled WGS sequence"/>
</dbReference>
<name>A0ABX1XXF8_9BACL</name>
<dbReference type="Pfam" id="PF07940">
    <property type="entry name" value="Hepar_II_III_C"/>
    <property type="match status" value="1"/>
</dbReference>
<dbReference type="CDD" id="cd02795">
    <property type="entry name" value="CBM6-CBM35-CBM36_like"/>
    <property type="match status" value="1"/>
</dbReference>
<keyword evidence="2" id="KW-0732">Signal</keyword>
<dbReference type="InterPro" id="IPR058094">
    <property type="entry name" value="Ig-like_OmpL47-like"/>
</dbReference>
<keyword evidence="3" id="KW-0574">Periplasm</keyword>
<feature type="domain" description="Fibronectin type-III" evidence="5">
    <location>
        <begin position="1167"/>
        <end position="1254"/>
    </location>
</feature>
<dbReference type="InterPro" id="IPR013783">
    <property type="entry name" value="Ig-like_fold"/>
</dbReference>
<evidence type="ECO:0000259" key="5">
    <source>
        <dbReference type="PROSITE" id="PS50853"/>
    </source>
</evidence>
<keyword evidence="4" id="KW-0456">Lyase</keyword>
<dbReference type="InterPro" id="IPR008969">
    <property type="entry name" value="CarboxyPept-like_regulatory"/>
</dbReference>
<dbReference type="Gene3D" id="2.60.120.260">
    <property type="entry name" value="Galactose-binding domain-like"/>
    <property type="match status" value="1"/>
</dbReference>
<evidence type="ECO:0000313" key="7">
    <source>
        <dbReference type="Proteomes" id="UP000616779"/>
    </source>
</evidence>
<dbReference type="PROSITE" id="PS51257">
    <property type="entry name" value="PROKAR_LIPOPROTEIN"/>
    <property type="match status" value="1"/>
</dbReference>
<dbReference type="SUPFAM" id="SSF49265">
    <property type="entry name" value="Fibronectin type III"/>
    <property type="match status" value="2"/>
</dbReference>
<keyword evidence="7" id="KW-1185">Reference proteome</keyword>
<dbReference type="SUPFAM" id="SSF49464">
    <property type="entry name" value="Carboxypeptidase regulatory domain-like"/>
    <property type="match status" value="1"/>
</dbReference>
<feature type="domain" description="Fibronectin type-III" evidence="5">
    <location>
        <begin position="1261"/>
        <end position="1355"/>
    </location>
</feature>
<proteinExistence type="predicted"/>
<dbReference type="EMBL" id="WHOA01000122">
    <property type="protein sequence ID" value="NOU73228.1"/>
    <property type="molecule type" value="Genomic_DNA"/>
</dbReference>
<protein>
    <submittedName>
        <fullName evidence="6">DUF4962 domain-containing protein</fullName>
    </submittedName>
</protein>
<dbReference type="InterPro" id="IPR003961">
    <property type="entry name" value="FN3_dom"/>
</dbReference>
<dbReference type="PANTHER" id="PTHR39210:SF1">
    <property type="entry name" value="HEPARIN-SULFATE LYASE"/>
    <property type="match status" value="1"/>
</dbReference>
<comment type="subcellular location">
    <subcellularLocation>
        <location evidence="1">Periplasm</location>
    </subcellularLocation>
</comment>
<feature type="domain" description="Fibronectin type-III" evidence="5">
    <location>
        <begin position="1596"/>
        <end position="1690"/>
    </location>
</feature>
<gene>
    <name evidence="6" type="ORF">GC098_17680</name>
</gene>
<dbReference type="CDD" id="cd00063">
    <property type="entry name" value="FN3"/>
    <property type="match status" value="3"/>
</dbReference>
<organism evidence="6 7">
    <name type="scientific">Paenibacillus phytorum</name>
    <dbReference type="NCBI Taxonomy" id="2654977"/>
    <lineage>
        <taxon>Bacteria</taxon>
        <taxon>Bacillati</taxon>
        <taxon>Bacillota</taxon>
        <taxon>Bacilli</taxon>
        <taxon>Bacillales</taxon>
        <taxon>Paenibacillaceae</taxon>
        <taxon>Paenibacillus</taxon>
    </lineage>
</organism>
<dbReference type="Gene3D" id="1.50.10.100">
    <property type="entry name" value="Chondroitin AC/alginate lyase"/>
    <property type="match status" value="1"/>
</dbReference>
<evidence type="ECO:0000256" key="1">
    <source>
        <dbReference type="ARBA" id="ARBA00004418"/>
    </source>
</evidence>
<dbReference type="InterPro" id="IPR008929">
    <property type="entry name" value="Chondroitin_lyas"/>
</dbReference>
<evidence type="ECO:0000256" key="3">
    <source>
        <dbReference type="ARBA" id="ARBA00022764"/>
    </source>
</evidence>
<reference evidence="6 7" key="1">
    <citation type="submission" date="2019-10" db="EMBL/GenBank/DDBJ databases">
        <title>Description of Paenibacillus terrestris sp. nov.</title>
        <authorList>
            <person name="Carlier A."/>
            <person name="Qi S."/>
        </authorList>
    </citation>
    <scope>NUCLEOTIDE SEQUENCE [LARGE SCALE GENOMIC DNA]</scope>
    <source>
        <strain evidence="6 7">LMG 31458</strain>
    </source>
</reference>
<comment type="caution">
    <text evidence="6">The sequence shown here is derived from an EMBL/GenBank/DDBJ whole genome shotgun (WGS) entry which is preliminary data.</text>
</comment>
<dbReference type="InterPro" id="IPR008979">
    <property type="entry name" value="Galactose-bd-like_sf"/>
</dbReference>
<dbReference type="InterPro" id="IPR032518">
    <property type="entry name" value="HepII_N"/>
</dbReference>
<dbReference type="SUPFAM" id="SSF49785">
    <property type="entry name" value="Galactose-binding domain-like"/>
    <property type="match status" value="1"/>
</dbReference>